<evidence type="ECO:0000313" key="2">
    <source>
        <dbReference type="Proteomes" id="UP001359559"/>
    </source>
</evidence>
<comment type="caution">
    <text evidence="1">The sequence shown here is derived from an EMBL/GenBank/DDBJ whole genome shotgun (WGS) entry which is preliminary data.</text>
</comment>
<dbReference type="EMBL" id="JAYKXN010000002">
    <property type="protein sequence ID" value="KAK7309804.1"/>
    <property type="molecule type" value="Genomic_DNA"/>
</dbReference>
<dbReference type="AlphaFoldDB" id="A0AAN9K600"/>
<evidence type="ECO:0000313" key="1">
    <source>
        <dbReference type="EMBL" id="KAK7309804.1"/>
    </source>
</evidence>
<keyword evidence="2" id="KW-1185">Reference proteome</keyword>
<accession>A0AAN9K600</accession>
<reference evidence="1 2" key="1">
    <citation type="submission" date="2024-01" db="EMBL/GenBank/DDBJ databases">
        <title>The genomes of 5 underutilized Papilionoideae crops provide insights into root nodulation and disease resistance.</title>
        <authorList>
            <person name="Yuan L."/>
        </authorList>
    </citation>
    <scope>NUCLEOTIDE SEQUENCE [LARGE SCALE GENOMIC DNA]</scope>
    <source>
        <strain evidence="1">LY-2023</strain>
        <tissue evidence="1">Leaf</tissue>
    </source>
</reference>
<name>A0AAN9K600_CLITE</name>
<dbReference type="Proteomes" id="UP001359559">
    <property type="component" value="Unassembled WGS sequence"/>
</dbReference>
<sequence>MQLWLGQRCGVEIVAPHSGKGWFVKDGACAMVQCEGDHGDYMRDSSTMVLMEALLAVLLRPWSLSNYMDRFCAYAVRRREDTMSTMHCRRRSNHSVEPKRQWRDDAVGNSGGGLMEMACAVAVQWRSALAVDDGGDAIEIWVFMVMDDNRLERWCSGYGVVVFLAV</sequence>
<organism evidence="1 2">
    <name type="scientific">Clitoria ternatea</name>
    <name type="common">Butterfly pea</name>
    <dbReference type="NCBI Taxonomy" id="43366"/>
    <lineage>
        <taxon>Eukaryota</taxon>
        <taxon>Viridiplantae</taxon>
        <taxon>Streptophyta</taxon>
        <taxon>Embryophyta</taxon>
        <taxon>Tracheophyta</taxon>
        <taxon>Spermatophyta</taxon>
        <taxon>Magnoliopsida</taxon>
        <taxon>eudicotyledons</taxon>
        <taxon>Gunneridae</taxon>
        <taxon>Pentapetalae</taxon>
        <taxon>rosids</taxon>
        <taxon>fabids</taxon>
        <taxon>Fabales</taxon>
        <taxon>Fabaceae</taxon>
        <taxon>Papilionoideae</taxon>
        <taxon>50 kb inversion clade</taxon>
        <taxon>NPAAA clade</taxon>
        <taxon>indigoferoid/millettioid clade</taxon>
        <taxon>Phaseoleae</taxon>
        <taxon>Clitoria</taxon>
    </lineage>
</organism>
<protein>
    <submittedName>
        <fullName evidence="1">Uncharacterized protein</fullName>
    </submittedName>
</protein>
<gene>
    <name evidence="1" type="ORF">RJT34_06836</name>
</gene>
<proteinExistence type="predicted"/>